<evidence type="ECO:0000259" key="12">
    <source>
        <dbReference type="SMART" id="SM01217"/>
    </source>
</evidence>
<keyword evidence="8 10" id="KW-0326">Glycosidase</keyword>
<dbReference type="EMBL" id="JAVRRG010000003">
    <property type="protein sequence ID" value="KAK5102159.1"/>
    <property type="molecule type" value="Genomic_DNA"/>
</dbReference>
<dbReference type="Pfam" id="PF14310">
    <property type="entry name" value="Fn3-like"/>
    <property type="match status" value="1"/>
</dbReference>
<dbReference type="EC" id="3.2.1.21" evidence="4 10"/>
<dbReference type="SUPFAM" id="SSF52279">
    <property type="entry name" value="Beta-D-glucan exohydrolase, C-terminal domain"/>
    <property type="match status" value="1"/>
</dbReference>
<dbReference type="Gene3D" id="3.40.50.1700">
    <property type="entry name" value="Glycoside hydrolase family 3 C-terminal domain"/>
    <property type="match status" value="1"/>
</dbReference>
<organism evidence="13 14">
    <name type="scientific">Lithohypha guttulata</name>
    <dbReference type="NCBI Taxonomy" id="1690604"/>
    <lineage>
        <taxon>Eukaryota</taxon>
        <taxon>Fungi</taxon>
        <taxon>Dikarya</taxon>
        <taxon>Ascomycota</taxon>
        <taxon>Pezizomycotina</taxon>
        <taxon>Eurotiomycetes</taxon>
        <taxon>Chaetothyriomycetidae</taxon>
        <taxon>Chaetothyriales</taxon>
        <taxon>Trichomeriaceae</taxon>
        <taxon>Lithohypha</taxon>
    </lineage>
</organism>
<keyword evidence="7 10" id="KW-0119">Carbohydrate metabolism</keyword>
<dbReference type="InterPro" id="IPR019800">
    <property type="entry name" value="Glyco_hydro_3_AS"/>
</dbReference>
<dbReference type="SUPFAM" id="SSF51445">
    <property type="entry name" value="(Trans)glycosidases"/>
    <property type="match status" value="1"/>
</dbReference>
<evidence type="ECO:0000256" key="4">
    <source>
        <dbReference type="ARBA" id="ARBA00012744"/>
    </source>
</evidence>
<protein>
    <recommendedName>
        <fullName evidence="4 10">beta-glucosidase</fullName>
        <ecNumber evidence="4 10">3.2.1.21</ecNumber>
    </recommendedName>
</protein>
<evidence type="ECO:0000256" key="11">
    <source>
        <dbReference type="SAM" id="SignalP"/>
    </source>
</evidence>
<dbReference type="Gene3D" id="3.20.20.300">
    <property type="entry name" value="Glycoside hydrolase, family 3, N-terminal domain"/>
    <property type="match status" value="1"/>
</dbReference>
<keyword evidence="11" id="KW-0732">Signal</keyword>
<dbReference type="InterPro" id="IPR017853">
    <property type="entry name" value="GH"/>
</dbReference>
<evidence type="ECO:0000256" key="10">
    <source>
        <dbReference type="RuleBase" id="RU361161"/>
    </source>
</evidence>
<proteinExistence type="inferred from homology"/>
<keyword evidence="9 10" id="KW-0624">Polysaccharide degradation</keyword>
<dbReference type="InterPro" id="IPR036881">
    <property type="entry name" value="Glyco_hydro_3_C_sf"/>
</dbReference>
<keyword evidence="6" id="KW-0325">Glycoprotein</keyword>
<dbReference type="InterPro" id="IPR002772">
    <property type="entry name" value="Glyco_hydro_3_C"/>
</dbReference>
<dbReference type="PROSITE" id="PS00775">
    <property type="entry name" value="GLYCOSYL_HYDROL_F3"/>
    <property type="match status" value="1"/>
</dbReference>
<comment type="catalytic activity">
    <reaction evidence="1 10">
        <text>Hydrolysis of terminal, non-reducing beta-D-glucosyl residues with release of beta-D-glucose.</text>
        <dbReference type="EC" id="3.2.1.21"/>
    </reaction>
</comment>
<evidence type="ECO:0000313" key="13">
    <source>
        <dbReference type="EMBL" id="KAK5102159.1"/>
    </source>
</evidence>
<evidence type="ECO:0000256" key="7">
    <source>
        <dbReference type="ARBA" id="ARBA00023277"/>
    </source>
</evidence>
<accession>A0ABR0KNZ1</accession>
<dbReference type="InterPro" id="IPR013783">
    <property type="entry name" value="Ig-like_fold"/>
</dbReference>
<dbReference type="InterPro" id="IPR001764">
    <property type="entry name" value="Glyco_hydro_3_N"/>
</dbReference>
<dbReference type="Pfam" id="PF00933">
    <property type="entry name" value="Glyco_hydro_3"/>
    <property type="match status" value="1"/>
</dbReference>
<dbReference type="Proteomes" id="UP001345013">
    <property type="component" value="Unassembled WGS sequence"/>
</dbReference>
<evidence type="ECO:0000256" key="2">
    <source>
        <dbReference type="ARBA" id="ARBA00004987"/>
    </source>
</evidence>
<comment type="caution">
    <text evidence="13">The sequence shown here is derived from an EMBL/GenBank/DDBJ whole genome shotgun (WGS) entry which is preliminary data.</text>
</comment>
<dbReference type="InterPro" id="IPR036962">
    <property type="entry name" value="Glyco_hydro_3_N_sf"/>
</dbReference>
<dbReference type="SMART" id="SM01217">
    <property type="entry name" value="Fn3_like"/>
    <property type="match status" value="1"/>
</dbReference>
<evidence type="ECO:0000256" key="9">
    <source>
        <dbReference type="ARBA" id="ARBA00023326"/>
    </source>
</evidence>
<feature type="chain" id="PRO_5047167258" description="beta-glucosidase" evidence="11">
    <location>
        <begin position="19"/>
        <end position="764"/>
    </location>
</feature>
<evidence type="ECO:0000313" key="14">
    <source>
        <dbReference type="Proteomes" id="UP001345013"/>
    </source>
</evidence>
<keyword evidence="14" id="KW-1185">Reference proteome</keyword>
<evidence type="ECO:0000256" key="3">
    <source>
        <dbReference type="ARBA" id="ARBA00005336"/>
    </source>
</evidence>
<name>A0ABR0KNZ1_9EURO</name>
<dbReference type="Pfam" id="PF01915">
    <property type="entry name" value="Glyco_hydro_3_C"/>
    <property type="match status" value="1"/>
</dbReference>
<dbReference type="InterPro" id="IPR026891">
    <property type="entry name" value="Fn3-like"/>
</dbReference>
<evidence type="ECO:0000256" key="8">
    <source>
        <dbReference type="ARBA" id="ARBA00023295"/>
    </source>
</evidence>
<sequence>MAGHTLTAIALIISTAIALIISTALSAVIVPQQNSSQWQDWSLSPSQRAANLLPQLAWEEKIAQMGGIRQLLGVNATFNRTTWDTLYPLQHGILSYGNQLNSAQDVLRMANMVREEQLNSSFKIPWISVTDSVNSIYVTGGTIFPATLSLSSSWNLPLYEQVVAAIRDENVALGTKWVLSPELDVAKDPRNGRVDVYLIGEFTARYLKTMQERDENGFIKVACTIKHFLYGQGMGGVNTASMDGGANHLYNDLAVPYIRAIQEDPVSIMISYSSVDRVPMSMNTKLVQGMLRNEMGFEGMIMSDAMGILHLHTESRVASSYEDAAVKALKAGLQIELAPGQPACFPFLVNRSDDSEIEQLVTEAARHMLEVKFATGMFDLPLSSEEILNQTLRAEKHLEVNRQASRESLVLLQNDGILPKSGLGKVAVLGPLADIIDAGSYGPINSANPHNGQSLRRSLEAKLGTENVFYEQGVEINNSSDGSGINAAIAAAQKAGLAIISLGSLSVYFYDPNVASRTDGEFFSHPDLGFPGEQQQLLDAVLDAGVPTILVLGGGQAFVLNNSTMRANAIIHSFLGGEFTGDALVETITGMVNPSGKLTISMPQAQGAFPIYYDYLPSDNVGGFAAVCSGDWTLPCLNRSDPPMAFGYGLSYTTFEISAPQVSAGDSVEVSCTVTNTGVVAGKEVVQVYYDQEYSTIELPNKRLIRFEKVDLQPGGSQNVNFSIDRDEMGYYVDAKYQVGSGNYTFWIGSSSRAQDLQNTTVTL</sequence>
<dbReference type="PRINTS" id="PR00133">
    <property type="entry name" value="GLHYDRLASE3"/>
</dbReference>
<comment type="similarity">
    <text evidence="3 10">Belongs to the glycosyl hydrolase 3 family.</text>
</comment>
<dbReference type="PANTHER" id="PTHR42715:SF10">
    <property type="entry name" value="BETA-GLUCOSIDASE"/>
    <property type="match status" value="1"/>
</dbReference>
<feature type="signal peptide" evidence="11">
    <location>
        <begin position="1"/>
        <end position="18"/>
    </location>
</feature>
<evidence type="ECO:0000256" key="1">
    <source>
        <dbReference type="ARBA" id="ARBA00000448"/>
    </source>
</evidence>
<dbReference type="InterPro" id="IPR050288">
    <property type="entry name" value="Cellulose_deg_GH3"/>
</dbReference>
<evidence type="ECO:0000256" key="6">
    <source>
        <dbReference type="ARBA" id="ARBA00023180"/>
    </source>
</evidence>
<evidence type="ECO:0000256" key="5">
    <source>
        <dbReference type="ARBA" id="ARBA00022801"/>
    </source>
</evidence>
<keyword evidence="5 10" id="KW-0378">Hydrolase</keyword>
<dbReference type="PANTHER" id="PTHR42715">
    <property type="entry name" value="BETA-GLUCOSIDASE"/>
    <property type="match status" value="1"/>
</dbReference>
<gene>
    <name evidence="13" type="ORF">LTR24_000390</name>
</gene>
<dbReference type="Gene3D" id="2.60.40.10">
    <property type="entry name" value="Immunoglobulins"/>
    <property type="match status" value="1"/>
</dbReference>
<reference evidence="13 14" key="1">
    <citation type="submission" date="2023-08" db="EMBL/GenBank/DDBJ databases">
        <title>Black Yeasts Isolated from many extreme environments.</title>
        <authorList>
            <person name="Coleine C."/>
            <person name="Stajich J.E."/>
            <person name="Selbmann L."/>
        </authorList>
    </citation>
    <scope>NUCLEOTIDE SEQUENCE [LARGE SCALE GENOMIC DNA]</scope>
    <source>
        <strain evidence="13 14">CCFEE 5885</strain>
    </source>
</reference>
<comment type="pathway">
    <text evidence="2 10">Glycan metabolism; cellulose degradation.</text>
</comment>
<feature type="domain" description="Fibronectin type III-like" evidence="12">
    <location>
        <begin position="684"/>
        <end position="752"/>
    </location>
</feature>